<dbReference type="GO" id="GO:0004852">
    <property type="term" value="F:uroporphyrinogen-III synthase activity"/>
    <property type="evidence" value="ECO:0007669"/>
    <property type="project" value="InterPro"/>
</dbReference>
<accession>A0A317MVD0</accession>
<dbReference type="PANTHER" id="PTHR38043">
    <property type="entry name" value="PROTEIN HEMX"/>
    <property type="match status" value="1"/>
</dbReference>
<dbReference type="RefSeq" id="WP_110018127.1">
    <property type="nucleotide sequence ID" value="NZ_QGTJ01000004.1"/>
</dbReference>
<keyword evidence="1" id="KW-0175">Coiled coil</keyword>
<dbReference type="SUPFAM" id="SSF69618">
    <property type="entry name" value="HemD-like"/>
    <property type="match status" value="1"/>
</dbReference>
<evidence type="ECO:0000313" key="4">
    <source>
        <dbReference type="EMBL" id="PWV62292.1"/>
    </source>
</evidence>
<dbReference type="EMBL" id="QGTJ01000004">
    <property type="protein sequence ID" value="PWV62292.1"/>
    <property type="molecule type" value="Genomic_DNA"/>
</dbReference>
<feature type="region of interest" description="Disordered" evidence="2">
    <location>
        <begin position="262"/>
        <end position="312"/>
    </location>
</feature>
<dbReference type="Proteomes" id="UP000246569">
    <property type="component" value="Unassembled WGS sequence"/>
</dbReference>
<protein>
    <submittedName>
        <fullName evidence="4">Uroporphyrinogen-III synthase</fullName>
    </submittedName>
</protein>
<dbReference type="InterPro" id="IPR036108">
    <property type="entry name" value="4pyrrol_syn_uPrphyn_synt_sf"/>
</dbReference>
<name>A0A317MVD0_9GAMM</name>
<feature type="compositionally biased region" description="Basic and acidic residues" evidence="2">
    <location>
        <begin position="275"/>
        <end position="288"/>
    </location>
</feature>
<dbReference type="AlphaFoldDB" id="A0A317MVD0"/>
<keyword evidence="5" id="KW-1185">Reference proteome</keyword>
<dbReference type="CDD" id="cd06578">
    <property type="entry name" value="HemD"/>
    <property type="match status" value="1"/>
</dbReference>
<feature type="coiled-coil region" evidence="1">
    <location>
        <begin position="366"/>
        <end position="393"/>
    </location>
</feature>
<sequence length="692" mass="72873">MAGPLAGLHILVTRPEAQAEGLVAAIEAEDGIALRFPTLAILPPRSPERLEEALAALPGCELAIFTSANAVYGIADPLAALGGWPQGVRVVAVGAATARALQSIGVPVDLQPPADDERSEALLGLPALQDVDDQQILIVHGEGGRELLAETLTERGARVMLAESYRRALPPDAHLAPVRARLEAGQIDVITTTSNASLTNLFELLGKAGRESLLSTRLLVVSPRGAELAVKLGFHHPPIIATGAADAAVVAALVEWRAGAAADTPNRTRGPVMTDKTRDQAQPDKEPPKQPPAPAAKKPAAPAAPPPAKPAAGGGGALGGLALLVALAAAGGAGFLGYQWYQGRAAQQQQVADIDARIAAALQKGAADTSSAVAKLQSELDAARSELAAQAQRAADAQAGKLKDMGDKVEGLVLGQRGLLAEVEAAKTAAAKGDLNALTLSEVSYLLRVADHKLHFEADPAGALEALQVAEQRLAAANELAFAGVQKMLAENIATVRGVKLPDYAGIAHRIIELEGRVDVLAVKPDIQVENLKARVKPQLDSAVPEGEAPWYERMAENAWNQVKDIVVIRHERTHTQPLMTPKESFFLHQNLRLNLEAMRLALLRDDAVAYQESAQLVVAWLGQYFDQSDADVQQLTKDVQALAAVQLKPYVPDIHGTVKAFGEILSRRQPVRSATVTDEQRAGAVTGEASQ</sequence>
<comment type="caution">
    <text evidence="4">The sequence shown here is derived from an EMBL/GenBank/DDBJ whole genome shotgun (WGS) entry which is preliminary data.</text>
</comment>
<evidence type="ECO:0000259" key="3">
    <source>
        <dbReference type="Pfam" id="PF02602"/>
    </source>
</evidence>
<evidence type="ECO:0000313" key="5">
    <source>
        <dbReference type="Proteomes" id="UP000246569"/>
    </source>
</evidence>
<dbReference type="OrthoDB" id="5739852at2"/>
<proteinExistence type="predicted"/>
<organism evidence="4 5">
    <name type="scientific">Plasticicumulans acidivorans</name>
    <dbReference type="NCBI Taxonomy" id="886464"/>
    <lineage>
        <taxon>Bacteria</taxon>
        <taxon>Pseudomonadati</taxon>
        <taxon>Pseudomonadota</taxon>
        <taxon>Gammaproteobacteria</taxon>
        <taxon>Candidatus Competibacteraceae</taxon>
        <taxon>Plasticicumulans</taxon>
    </lineage>
</organism>
<evidence type="ECO:0000256" key="2">
    <source>
        <dbReference type="SAM" id="MobiDB-lite"/>
    </source>
</evidence>
<dbReference type="InterPro" id="IPR007470">
    <property type="entry name" value="HemX"/>
</dbReference>
<gene>
    <name evidence="4" type="ORF">C7443_10487</name>
</gene>
<reference evidence="4 5" key="1">
    <citation type="submission" date="2018-05" db="EMBL/GenBank/DDBJ databases">
        <title>Genomic Encyclopedia of Type Strains, Phase IV (KMG-IV): sequencing the most valuable type-strain genomes for metagenomic binning, comparative biology and taxonomic classification.</title>
        <authorList>
            <person name="Goeker M."/>
        </authorList>
    </citation>
    <scope>NUCLEOTIDE SEQUENCE [LARGE SCALE GENOMIC DNA]</scope>
    <source>
        <strain evidence="4 5">DSM 23606</strain>
    </source>
</reference>
<dbReference type="Gene3D" id="3.40.50.10090">
    <property type="match status" value="2"/>
</dbReference>
<dbReference type="Pfam" id="PF02602">
    <property type="entry name" value="HEM4"/>
    <property type="match status" value="1"/>
</dbReference>
<dbReference type="PANTHER" id="PTHR38043:SF1">
    <property type="entry name" value="PROTEIN HEMX"/>
    <property type="match status" value="1"/>
</dbReference>
<evidence type="ECO:0000256" key="1">
    <source>
        <dbReference type="SAM" id="Coils"/>
    </source>
</evidence>
<dbReference type="Pfam" id="PF04375">
    <property type="entry name" value="HemX"/>
    <property type="match status" value="1"/>
</dbReference>
<dbReference type="GO" id="GO:0033014">
    <property type="term" value="P:tetrapyrrole biosynthetic process"/>
    <property type="evidence" value="ECO:0007669"/>
    <property type="project" value="InterPro"/>
</dbReference>
<dbReference type="InterPro" id="IPR003754">
    <property type="entry name" value="4pyrrol_synth_uPrphyn_synth"/>
</dbReference>
<feature type="domain" description="Tetrapyrrole biosynthesis uroporphyrinogen III synthase" evidence="3">
    <location>
        <begin position="22"/>
        <end position="235"/>
    </location>
</feature>